<comment type="caution">
    <text evidence="4">The sequence shown here is derived from an EMBL/GenBank/DDBJ whole genome shotgun (WGS) entry which is preliminary data.</text>
</comment>
<dbReference type="GO" id="GO:0008270">
    <property type="term" value="F:zinc ion binding"/>
    <property type="evidence" value="ECO:0007669"/>
    <property type="project" value="UniProtKB-KW"/>
</dbReference>
<evidence type="ECO:0000313" key="4">
    <source>
        <dbReference type="EMBL" id="OCT50732.1"/>
    </source>
</evidence>
<keyword evidence="1" id="KW-0862">Zinc</keyword>
<accession>A0A1C1CQH5</accession>
<dbReference type="Gene3D" id="3.30.40.10">
    <property type="entry name" value="Zinc/RING finger domain, C3HC4 (zinc finger)"/>
    <property type="match status" value="1"/>
</dbReference>
<evidence type="ECO:0000256" key="1">
    <source>
        <dbReference type="PROSITE-ProRule" id="PRU00175"/>
    </source>
</evidence>
<name>A0A1C1CQH5_9EURO</name>
<dbReference type="VEuPathDB" id="FungiDB:G647_05289"/>
<keyword evidence="1" id="KW-0863">Zinc-finger</keyword>
<dbReference type="EMBL" id="LGRB01000010">
    <property type="protein sequence ID" value="OCT50732.1"/>
    <property type="molecule type" value="Genomic_DNA"/>
</dbReference>
<keyword evidence="1" id="KW-0479">Metal-binding</keyword>
<dbReference type="Pfam" id="PF13920">
    <property type="entry name" value="zf-C3HC4_3"/>
    <property type="match status" value="1"/>
</dbReference>
<protein>
    <recommendedName>
        <fullName evidence="3">RING-type domain-containing protein</fullName>
    </recommendedName>
</protein>
<dbReference type="SUPFAM" id="SSF57850">
    <property type="entry name" value="RING/U-box"/>
    <property type="match status" value="1"/>
</dbReference>
<dbReference type="eggNOG" id="ENOG502SBGS">
    <property type="taxonomic scope" value="Eukaryota"/>
</dbReference>
<feature type="region of interest" description="Disordered" evidence="2">
    <location>
        <begin position="1"/>
        <end position="113"/>
    </location>
</feature>
<gene>
    <name evidence="4" type="ORF">CLCR_11341</name>
</gene>
<organism evidence="4 5">
    <name type="scientific">Cladophialophora carrionii</name>
    <dbReference type="NCBI Taxonomy" id="86049"/>
    <lineage>
        <taxon>Eukaryota</taxon>
        <taxon>Fungi</taxon>
        <taxon>Dikarya</taxon>
        <taxon>Ascomycota</taxon>
        <taxon>Pezizomycotina</taxon>
        <taxon>Eurotiomycetes</taxon>
        <taxon>Chaetothyriomycetidae</taxon>
        <taxon>Chaetothyriales</taxon>
        <taxon>Herpotrichiellaceae</taxon>
        <taxon>Cladophialophora</taxon>
    </lineage>
</organism>
<dbReference type="AlphaFoldDB" id="A0A1C1CQH5"/>
<feature type="compositionally biased region" description="Low complexity" evidence="2">
    <location>
        <begin position="96"/>
        <end position="107"/>
    </location>
</feature>
<feature type="compositionally biased region" description="Polar residues" evidence="2">
    <location>
        <begin position="31"/>
        <end position="42"/>
    </location>
</feature>
<evidence type="ECO:0000313" key="5">
    <source>
        <dbReference type="Proteomes" id="UP000094526"/>
    </source>
</evidence>
<dbReference type="InterPro" id="IPR001841">
    <property type="entry name" value="Znf_RING"/>
</dbReference>
<keyword evidence="5" id="KW-1185">Reference proteome</keyword>
<sequence>MDGRQPNPFQIRDISRQPWSSDGMNEALQATLLQPISPQDSQIAGPAPARSSAFPGQPLPQRPATRSGSDRYTWHNPLGRNQENVPPRRSRRDITQQPNQSRRSQQNAGQGANHHHVVPYALGTREEVQSEDYVSPLATMYGRAWNRYREAEERRAANRQADTDVVDVLGTRPPQLPDPGQQFAESMNNMRRVSEQEFRERMDAIAEAHAALMNPLTEPDINPIDLQVSRPPPIPSEEMTANIECRICHEQKMDTILEPCMHLSICHWCLEVMRARVRRYRIDPENGERRLRCPICRRNVTQAKRIYMAL</sequence>
<reference evidence="5" key="1">
    <citation type="submission" date="2015-07" db="EMBL/GenBank/DDBJ databases">
        <authorList>
            <person name="Teixeira M.M."/>
            <person name="Souza R.C."/>
            <person name="Almeida L.G."/>
            <person name="Vicente V.A."/>
            <person name="de Hoog S."/>
            <person name="Bocca A.L."/>
            <person name="de Almeida S.R."/>
            <person name="Vasconcelos A.T."/>
            <person name="Felipe M.S."/>
        </authorList>
    </citation>
    <scope>NUCLEOTIDE SEQUENCE [LARGE SCALE GENOMIC DNA]</scope>
    <source>
        <strain evidence="5">KSF</strain>
    </source>
</reference>
<feature type="domain" description="RING-type" evidence="3">
    <location>
        <begin position="245"/>
        <end position="297"/>
    </location>
</feature>
<dbReference type="VEuPathDB" id="FungiDB:CLCR_11341"/>
<dbReference type="InterPro" id="IPR013083">
    <property type="entry name" value="Znf_RING/FYVE/PHD"/>
</dbReference>
<evidence type="ECO:0000259" key="3">
    <source>
        <dbReference type="PROSITE" id="PS50089"/>
    </source>
</evidence>
<dbReference type="SMART" id="SM00184">
    <property type="entry name" value="RING"/>
    <property type="match status" value="1"/>
</dbReference>
<dbReference type="Proteomes" id="UP000094526">
    <property type="component" value="Unassembled WGS sequence"/>
</dbReference>
<dbReference type="PROSITE" id="PS50089">
    <property type="entry name" value="ZF_RING_2"/>
    <property type="match status" value="1"/>
</dbReference>
<dbReference type="OrthoDB" id="1711136at2759"/>
<proteinExistence type="predicted"/>
<evidence type="ECO:0000256" key="2">
    <source>
        <dbReference type="SAM" id="MobiDB-lite"/>
    </source>
</evidence>
<dbReference type="STRING" id="86049.A0A1C1CQH5"/>